<keyword evidence="2" id="KW-1185">Reference proteome</keyword>
<reference evidence="1 2" key="1">
    <citation type="journal article" date="2017" name="Nat. Commun.">
        <title>Genome assembly with in vitro proximity ligation data and whole-genome triplication in lettuce.</title>
        <authorList>
            <person name="Reyes-Chin-Wo S."/>
            <person name="Wang Z."/>
            <person name="Yang X."/>
            <person name="Kozik A."/>
            <person name="Arikit S."/>
            <person name="Song C."/>
            <person name="Xia L."/>
            <person name="Froenicke L."/>
            <person name="Lavelle D.O."/>
            <person name="Truco M.J."/>
            <person name="Xia R."/>
            <person name="Zhu S."/>
            <person name="Xu C."/>
            <person name="Xu H."/>
            <person name="Xu X."/>
            <person name="Cox K."/>
            <person name="Korf I."/>
            <person name="Meyers B.C."/>
            <person name="Michelmore R.W."/>
        </authorList>
    </citation>
    <scope>NUCLEOTIDE SEQUENCE [LARGE SCALE GENOMIC DNA]</scope>
    <source>
        <strain evidence="2">cv. Salinas</strain>
        <tissue evidence="1">Seedlings</tissue>
    </source>
</reference>
<protein>
    <submittedName>
        <fullName evidence="1">Uncharacterized protein</fullName>
    </submittedName>
</protein>
<evidence type="ECO:0000313" key="2">
    <source>
        <dbReference type="Proteomes" id="UP000235145"/>
    </source>
</evidence>
<dbReference type="AlphaFoldDB" id="A0A9R1WZK7"/>
<organism evidence="1 2">
    <name type="scientific">Lactuca sativa</name>
    <name type="common">Garden lettuce</name>
    <dbReference type="NCBI Taxonomy" id="4236"/>
    <lineage>
        <taxon>Eukaryota</taxon>
        <taxon>Viridiplantae</taxon>
        <taxon>Streptophyta</taxon>
        <taxon>Embryophyta</taxon>
        <taxon>Tracheophyta</taxon>
        <taxon>Spermatophyta</taxon>
        <taxon>Magnoliopsida</taxon>
        <taxon>eudicotyledons</taxon>
        <taxon>Gunneridae</taxon>
        <taxon>Pentapetalae</taxon>
        <taxon>asterids</taxon>
        <taxon>campanulids</taxon>
        <taxon>Asterales</taxon>
        <taxon>Asteraceae</taxon>
        <taxon>Cichorioideae</taxon>
        <taxon>Cichorieae</taxon>
        <taxon>Lactucinae</taxon>
        <taxon>Lactuca</taxon>
    </lineage>
</organism>
<name>A0A9R1WZK7_LACSA</name>
<gene>
    <name evidence="1" type="ORF">LSAT_V11C700374860</name>
</gene>
<evidence type="ECO:0000313" key="1">
    <source>
        <dbReference type="EMBL" id="KAJ0195040.1"/>
    </source>
</evidence>
<sequence length="140" mass="16577">MVPLLLKDRKMSGRSNVRWKRHVSEKNDKYATGRVITLIFFFWQLDTISNHVKDRNRYSHHKKQRERGCFYTVFWVFLGCFREQALETQADVDANVVHETQIIKDLRENGYTEDEIARCVAVEHTEDDEKEGIGETQPQC</sequence>
<dbReference type="Proteomes" id="UP000235145">
    <property type="component" value="Unassembled WGS sequence"/>
</dbReference>
<accession>A0A9R1WZK7</accession>
<proteinExistence type="predicted"/>
<comment type="caution">
    <text evidence="1">The sequence shown here is derived from an EMBL/GenBank/DDBJ whole genome shotgun (WGS) entry which is preliminary data.</text>
</comment>
<dbReference type="EMBL" id="NBSK02000007">
    <property type="protein sequence ID" value="KAJ0195040.1"/>
    <property type="molecule type" value="Genomic_DNA"/>
</dbReference>